<dbReference type="EMBL" id="GGEC01091997">
    <property type="protein sequence ID" value="MBX72481.1"/>
    <property type="molecule type" value="Transcribed_RNA"/>
</dbReference>
<protein>
    <submittedName>
        <fullName evidence="1">Uncharacterized protein</fullName>
    </submittedName>
</protein>
<sequence length="47" mass="5432">MLRNFDHISFKNLKINLEGQKFLMMLNHRGLVGQKEISPSSLLICCI</sequence>
<evidence type="ECO:0000313" key="1">
    <source>
        <dbReference type="EMBL" id="MBX72481.1"/>
    </source>
</evidence>
<dbReference type="AlphaFoldDB" id="A0A2P2R003"/>
<proteinExistence type="predicted"/>
<reference evidence="1" key="1">
    <citation type="submission" date="2018-02" db="EMBL/GenBank/DDBJ databases">
        <title>Rhizophora mucronata_Transcriptome.</title>
        <authorList>
            <person name="Meera S.P."/>
            <person name="Sreeshan A."/>
            <person name="Augustine A."/>
        </authorList>
    </citation>
    <scope>NUCLEOTIDE SEQUENCE</scope>
    <source>
        <tissue evidence="1">Leaf</tissue>
    </source>
</reference>
<organism evidence="1">
    <name type="scientific">Rhizophora mucronata</name>
    <name type="common">Asiatic mangrove</name>
    <dbReference type="NCBI Taxonomy" id="61149"/>
    <lineage>
        <taxon>Eukaryota</taxon>
        <taxon>Viridiplantae</taxon>
        <taxon>Streptophyta</taxon>
        <taxon>Embryophyta</taxon>
        <taxon>Tracheophyta</taxon>
        <taxon>Spermatophyta</taxon>
        <taxon>Magnoliopsida</taxon>
        <taxon>eudicotyledons</taxon>
        <taxon>Gunneridae</taxon>
        <taxon>Pentapetalae</taxon>
        <taxon>rosids</taxon>
        <taxon>fabids</taxon>
        <taxon>Malpighiales</taxon>
        <taxon>Rhizophoraceae</taxon>
        <taxon>Rhizophora</taxon>
    </lineage>
</organism>
<name>A0A2P2R003_RHIMU</name>
<accession>A0A2P2R003</accession>